<evidence type="ECO:0000256" key="3">
    <source>
        <dbReference type="RuleBase" id="RU000363"/>
    </source>
</evidence>
<evidence type="ECO:0000313" key="4">
    <source>
        <dbReference type="EMBL" id="SFJ52871.1"/>
    </source>
</evidence>
<dbReference type="PRINTS" id="PR00080">
    <property type="entry name" value="SDRFAMILY"/>
</dbReference>
<dbReference type="PANTHER" id="PTHR43391:SF86">
    <property type="entry name" value="SHORT-CHAIN DEHYDROGENASE_REDUCTASE FAMILY PROTEIN"/>
    <property type="match status" value="1"/>
</dbReference>
<evidence type="ECO:0000313" key="5">
    <source>
        <dbReference type="Proteomes" id="UP000199559"/>
    </source>
</evidence>
<comment type="similarity">
    <text evidence="1 3">Belongs to the short-chain dehydrogenases/reductases (SDR) family.</text>
</comment>
<dbReference type="Proteomes" id="UP000199559">
    <property type="component" value="Unassembled WGS sequence"/>
</dbReference>
<evidence type="ECO:0000256" key="2">
    <source>
        <dbReference type="ARBA" id="ARBA00023002"/>
    </source>
</evidence>
<evidence type="ECO:0000256" key="1">
    <source>
        <dbReference type="ARBA" id="ARBA00006484"/>
    </source>
</evidence>
<keyword evidence="5" id="KW-1185">Reference proteome</keyword>
<name>A0A1I3S5N6_9FLAO</name>
<dbReference type="PROSITE" id="PS00061">
    <property type="entry name" value="ADH_SHORT"/>
    <property type="match status" value="1"/>
</dbReference>
<dbReference type="PANTHER" id="PTHR43391">
    <property type="entry name" value="RETINOL DEHYDROGENASE-RELATED"/>
    <property type="match status" value="1"/>
</dbReference>
<dbReference type="GO" id="GO:0016491">
    <property type="term" value="F:oxidoreductase activity"/>
    <property type="evidence" value="ECO:0007669"/>
    <property type="project" value="UniProtKB-KW"/>
</dbReference>
<dbReference type="STRING" id="1144750.SAMN05443431_1092"/>
<sequence length="296" mass="32648">MNIHSKKLTIMKKNVLITGTSTGVGFESAILFAKNNYKVYATMRNLKKADKLKQRILEENLNIEVLPLDVTKVASITSVVKTIIEKDGKIDVLVNNAGAGFAKTTEQASEEEIRWVTDVNYHGVVFCTQAVLPYMRKQKSGQIISITSVGGLVGQPFNELYCGAKFAVEGFMEGLATYVSDAFNIKITCVEPGGIATEFMTSAIEKTAIKGQFATGEYAPIFDRYMAGNQKRANESKEQVYQTGIEVAEVALGIAQNENPPLRIRTSQWAEDFCKLKTKADPDGHKIVKQLQDSFL</sequence>
<dbReference type="InterPro" id="IPR020904">
    <property type="entry name" value="Sc_DH/Rdtase_CS"/>
</dbReference>
<dbReference type="Pfam" id="PF00106">
    <property type="entry name" value="adh_short"/>
    <property type="match status" value="1"/>
</dbReference>
<dbReference type="CDD" id="cd05374">
    <property type="entry name" value="17beta-HSD-like_SDR_c"/>
    <property type="match status" value="1"/>
</dbReference>
<dbReference type="InterPro" id="IPR002347">
    <property type="entry name" value="SDR_fam"/>
</dbReference>
<dbReference type="InterPro" id="IPR036291">
    <property type="entry name" value="NAD(P)-bd_dom_sf"/>
</dbReference>
<dbReference type="Gene3D" id="3.40.50.720">
    <property type="entry name" value="NAD(P)-binding Rossmann-like Domain"/>
    <property type="match status" value="1"/>
</dbReference>
<dbReference type="PRINTS" id="PR00081">
    <property type="entry name" value="GDHRDH"/>
</dbReference>
<dbReference type="SUPFAM" id="SSF51735">
    <property type="entry name" value="NAD(P)-binding Rossmann-fold domains"/>
    <property type="match status" value="1"/>
</dbReference>
<protein>
    <submittedName>
        <fullName evidence="4">Short-chain dehydrogenase</fullName>
    </submittedName>
</protein>
<gene>
    <name evidence="4" type="ORF">SAMN05443431_1092</name>
</gene>
<dbReference type="AlphaFoldDB" id="A0A1I3S5N6"/>
<keyword evidence="2" id="KW-0560">Oxidoreductase</keyword>
<reference evidence="5" key="1">
    <citation type="submission" date="2016-10" db="EMBL/GenBank/DDBJ databases">
        <authorList>
            <person name="Varghese N."/>
            <person name="Submissions S."/>
        </authorList>
    </citation>
    <scope>NUCLEOTIDE SEQUENCE [LARGE SCALE GENOMIC DNA]</scope>
    <source>
        <strain evidence="5">DSM 28881</strain>
    </source>
</reference>
<dbReference type="GO" id="GO:0005829">
    <property type="term" value="C:cytosol"/>
    <property type="evidence" value="ECO:0007669"/>
    <property type="project" value="TreeGrafter"/>
</dbReference>
<proteinExistence type="inferred from homology"/>
<organism evidence="4 5">
    <name type="scientific">Olleya namhaensis</name>
    <dbReference type="NCBI Taxonomy" id="1144750"/>
    <lineage>
        <taxon>Bacteria</taxon>
        <taxon>Pseudomonadati</taxon>
        <taxon>Bacteroidota</taxon>
        <taxon>Flavobacteriia</taxon>
        <taxon>Flavobacteriales</taxon>
        <taxon>Flavobacteriaceae</taxon>
    </lineage>
</organism>
<dbReference type="EMBL" id="FORM01000009">
    <property type="protein sequence ID" value="SFJ52871.1"/>
    <property type="molecule type" value="Genomic_DNA"/>
</dbReference>
<accession>A0A1I3S5N6</accession>